<protein>
    <submittedName>
        <fullName evidence="2">Uncharacterized protein</fullName>
    </submittedName>
</protein>
<gene>
    <name evidence="2" type="ORF">UY3_06735</name>
</gene>
<evidence type="ECO:0000256" key="1">
    <source>
        <dbReference type="SAM" id="MobiDB-lite"/>
    </source>
</evidence>
<evidence type="ECO:0000313" key="3">
    <source>
        <dbReference type="Proteomes" id="UP000031443"/>
    </source>
</evidence>
<proteinExistence type="predicted"/>
<name>M7BDQ7_CHEMY</name>
<organism evidence="2 3">
    <name type="scientific">Chelonia mydas</name>
    <name type="common">Green sea-turtle</name>
    <name type="synonym">Chelonia agassizi</name>
    <dbReference type="NCBI Taxonomy" id="8469"/>
    <lineage>
        <taxon>Eukaryota</taxon>
        <taxon>Metazoa</taxon>
        <taxon>Chordata</taxon>
        <taxon>Craniata</taxon>
        <taxon>Vertebrata</taxon>
        <taxon>Euteleostomi</taxon>
        <taxon>Archelosauria</taxon>
        <taxon>Testudinata</taxon>
        <taxon>Testudines</taxon>
        <taxon>Cryptodira</taxon>
        <taxon>Durocryptodira</taxon>
        <taxon>Americhelydia</taxon>
        <taxon>Chelonioidea</taxon>
        <taxon>Cheloniidae</taxon>
        <taxon>Chelonia</taxon>
    </lineage>
</organism>
<dbReference type="EMBL" id="KB526470">
    <property type="protein sequence ID" value="EMP36096.1"/>
    <property type="molecule type" value="Genomic_DNA"/>
</dbReference>
<dbReference type="AlphaFoldDB" id="M7BDQ7"/>
<evidence type="ECO:0000313" key="2">
    <source>
        <dbReference type="EMBL" id="EMP36096.1"/>
    </source>
</evidence>
<accession>M7BDQ7</accession>
<sequence>MGASGVVPTGKGSVQPLRDMLVTSGSGGPEELSPGLDRLFGCGLTGPQARYEVVENVDNIKKKRGEQKMDLGKMLKREMDQQEQWQQQTQFLLAAQQQQQAFQKQQQLITELAAQQTD</sequence>
<keyword evidence="3" id="KW-1185">Reference proteome</keyword>
<feature type="region of interest" description="Disordered" evidence="1">
    <location>
        <begin position="1"/>
        <end position="35"/>
    </location>
</feature>
<dbReference type="Proteomes" id="UP000031443">
    <property type="component" value="Unassembled WGS sequence"/>
</dbReference>
<reference evidence="3" key="1">
    <citation type="journal article" date="2013" name="Nat. Genet.">
        <title>The draft genomes of soft-shell turtle and green sea turtle yield insights into the development and evolution of the turtle-specific body plan.</title>
        <authorList>
            <person name="Wang Z."/>
            <person name="Pascual-Anaya J."/>
            <person name="Zadissa A."/>
            <person name="Li W."/>
            <person name="Niimura Y."/>
            <person name="Huang Z."/>
            <person name="Li C."/>
            <person name="White S."/>
            <person name="Xiong Z."/>
            <person name="Fang D."/>
            <person name="Wang B."/>
            <person name="Ming Y."/>
            <person name="Chen Y."/>
            <person name="Zheng Y."/>
            <person name="Kuraku S."/>
            <person name="Pignatelli M."/>
            <person name="Herrero J."/>
            <person name="Beal K."/>
            <person name="Nozawa M."/>
            <person name="Li Q."/>
            <person name="Wang J."/>
            <person name="Zhang H."/>
            <person name="Yu L."/>
            <person name="Shigenobu S."/>
            <person name="Wang J."/>
            <person name="Liu J."/>
            <person name="Flicek P."/>
            <person name="Searle S."/>
            <person name="Wang J."/>
            <person name="Kuratani S."/>
            <person name="Yin Y."/>
            <person name="Aken B."/>
            <person name="Zhang G."/>
            <person name="Irie N."/>
        </authorList>
    </citation>
    <scope>NUCLEOTIDE SEQUENCE [LARGE SCALE GENOMIC DNA]</scope>
</reference>